<keyword evidence="3" id="KW-1185">Reference proteome</keyword>
<dbReference type="Pfam" id="PF13374">
    <property type="entry name" value="TPR_10"/>
    <property type="match status" value="1"/>
</dbReference>
<dbReference type="Gene3D" id="1.25.40.10">
    <property type="entry name" value="Tetratricopeptide repeat domain"/>
    <property type="match status" value="2"/>
</dbReference>
<organism evidence="2 3">
    <name type="scientific">Favolaschia claudopus</name>
    <dbReference type="NCBI Taxonomy" id="2862362"/>
    <lineage>
        <taxon>Eukaryota</taxon>
        <taxon>Fungi</taxon>
        <taxon>Dikarya</taxon>
        <taxon>Basidiomycota</taxon>
        <taxon>Agaricomycotina</taxon>
        <taxon>Agaricomycetes</taxon>
        <taxon>Agaricomycetidae</taxon>
        <taxon>Agaricales</taxon>
        <taxon>Marasmiineae</taxon>
        <taxon>Mycenaceae</taxon>
        <taxon>Favolaschia</taxon>
    </lineage>
</organism>
<dbReference type="InterPro" id="IPR019734">
    <property type="entry name" value="TPR_rpt"/>
</dbReference>
<evidence type="ECO:0000256" key="1">
    <source>
        <dbReference type="SAM" id="MobiDB-lite"/>
    </source>
</evidence>
<accession>A0AAW0A1N7</accession>
<gene>
    <name evidence="2" type="ORF">R3P38DRAFT_2564773</name>
</gene>
<evidence type="ECO:0000313" key="2">
    <source>
        <dbReference type="EMBL" id="KAK6996998.1"/>
    </source>
</evidence>
<dbReference type="CDD" id="cd21037">
    <property type="entry name" value="MLKL_NTD"/>
    <property type="match status" value="1"/>
</dbReference>
<dbReference type="AlphaFoldDB" id="A0AAW0A1N7"/>
<dbReference type="PANTHER" id="PTHR19959:SF119">
    <property type="entry name" value="FUNGAL LIPASE-LIKE DOMAIN-CONTAINING PROTEIN"/>
    <property type="match status" value="1"/>
</dbReference>
<dbReference type="EMBL" id="JAWWNJ010000095">
    <property type="protein sequence ID" value="KAK6996998.1"/>
    <property type="molecule type" value="Genomic_DNA"/>
</dbReference>
<dbReference type="Proteomes" id="UP001362999">
    <property type="component" value="Unassembled WGS sequence"/>
</dbReference>
<feature type="region of interest" description="Disordered" evidence="1">
    <location>
        <begin position="1060"/>
        <end position="1089"/>
    </location>
</feature>
<protein>
    <submittedName>
        <fullName evidence="2">Tetratricopeptide repeat family</fullName>
    </submittedName>
</protein>
<reference evidence="2 3" key="1">
    <citation type="journal article" date="2024" name="J Genomics">
        <title>Draft genome sequencing and assembly of Favolaschia claudopus CIRM-BRFM 2984 isolated from oak limbs.</title>
        <authorList>
            <person name="Navarro D."/>
            <person name="Drula E."/>
            <person name="Chaduli D."/>
            <person name="Cazenave R."/>
            <person name="Ahrendt S."/>
            <person name="Wang J."/>
            <person name="Lipzen A."/>
            <person name="Daum C."/>
            <person name="Barry K."/>
            <person name="Grigoriev I.V."/>
            <person name="Favel A."/>
            <person name="Rosso M.N."/>
            <person name="Martin F."/>
        </authorList>
    </citation>
    <scope>NUCLEOTIDE SEQUENCE [LARGE SCALE GENOMIC DNA]</scope>
    <source>
        <strain evidence="2 3">CIRM-BRFM 2984</strain>
    </source>
</reference>
<name>A0AAW0A1N7_9AGAR</name>
<dbReference type="InterPro" id="IPR011990">
    <property type="entry name" value="TPR-like_helical_dom_sf"/>
</dbReference>
<dbReference type="SMART" id="SM00028">
    <property type="entry name" value="TPR"/>
    <property type="match status" value="5"/>
</dbReference>
<feature type="compositionally biased region" description="Basic and acidic residues" evidence="1">
    <location>
        <begin position="1060"/>
        <end position="1075"/>
    </location>
</feature>
<evidence type="ECO:0000313" key="3">
    <source>
        <dbReference type="Proteomes" id="UP001362999"/>
    </source>
</evidence>
<dbReference type="Pfam" id="PF13181">
    <property type="entry name" value="TPR_8"/>
    <property type="match status" value="1"/>
</dbReference>
<dbReference type="PANTHER" id="PTHR19959">
    <property type="entry name" value="KINESIN LIGHT CHAIN"/>
    <property type="match status" value="1"/>
</dbReference>
<dbReference type="SUPFAM" id="SSF48452">
    <property type="entry name" value="TPR-like"/>
    <property type="match status" value="2"/>
</dbReference>
<sequence>MTIAATVITLGTFIKDVVELGEGIRSSIEKVGENRRQIRELSQDIVRTLYALASLTRGKEDTFRVPELLSALEHLKAEMLDVHLKCAKISPVQLSGLRRIKSQINAWKKRGDLEKKIARLRERVNKCFLQFTASRLHQIQRIAFSAARTEHVALRIEQKLVVDGMENQVKARRLEGMMAQVLLNSTFGRHKLGETIEIIASDPTFRSLESQYISAQLKSLISSIERLLASGNLTFELTPSAVHIRSRGVFIDSTILTPSHALIQLLQLVVEVNGMPCVAISLQSMRKTWSSLVLQFSRIGMFSEAIAWGQLNVACFRHASKTEFGPRALPEIANNLHCISQAHRCRSESTLAVQSSRQSLHLWIQSSKILPGDHRISILASMVMHADNLLMSDQKAAALAIAKDAVSIARALITGLVKCISKTPSLPAPEELEAAQSRDAYLVLARVFSSLDRHLDSYAAFMAGFQTAHRLPVPVDPPAGSAIHSFSNVICKLAQDGHLSLSMLAECMMLFRDLTRIYQEQQIARQFLGLLHTFAYFSQQGHSPSSSIRYILLSIPDSRHCVLDNAKLIPMDSAVLEDAVRIFYTDASERYITPLIRNIWVAHFQQAISTVKTQCHNFDLLGFQCFLNTTCGLFQFSSKADCVGLLKVLASGIERLRTKRIHPHSKMHMKEHFVCPFLYTCQYALNYGLVDEGLQLSEQIIKYLKSWQSHTKQNAGLWLGCFLRFQISILCDATRFSEAIQLVHHTVARLLTGNGGTGLSEDIFRFGYCLGKARILKRLGRHSEALQIIRKAVAADVQVFKHKPTIPRLHLYFLLVEQAAVSGFIEVPQTALAYAEQAVTACQEVDINLPVEHICCIQIHSFTTLSNCLAAVGRNDEALDVAQKAMSLYTPNAKEIWTELEFTIRRQELGGNAFFALSRRLVTSGDKEQALPNCEKAIKLYRELVSQAPRHLPTLASSLQHIASILWDLGRQREAMAASKEAIQILRKVADSETYFLPIVADALYQLANFLVETGDRNGAGAATEEAAEARTKFAALPQGPEWLFEEVVELEWRKREHPVPELTKEAREGTSERDGCDEESQGAPKTAATQGMVHECDAAVLEVDPSFSSETAAPSTDDCTAANCTAHIELANEPASLLDDRFAPVGFSFLGCRSGADMYGHRFTRKAAMFHRLRRV</sequence>
<comment type="caution">
    <text evidence="2">The sequence shown here is derived from an EMBL/GenBank/DDBJ whole genome shotgun (WGS) entry which is preliminary data.</text>
</comment>
<proteinExistence type="predicted"/>
<dbReference type="InterPro" id="IPR059179">
    <property type="entry name" value="MLKL-like_MCAfunc"/>
</dbReference>